<dbReference type="RefSeq" id="WP_377412936.1">
    <property type="nucleotide sequence ID" value="NZ_JBHSRS010000017.1"/>
</dbReference>
<proteinExistence type="predicted"/>
<comment type="caution">
    <text evidence="1">The sequence shown here is derived from an EMBL/GenBank/DDBJ whole genome shotgun (WGS) entry which is preliminary data.</text>
</comment>
<protein>
    <submittedName>
        <fullName evidence="1">Uncharacterized protein</fullName>
    </submittedName>
</protein>
<accession>A0ABW1TXJ3</accession>
<organism evidence="1 2">
    <name type="scientific">Polaromonas aquatica</name>
    <dbReference type="NCBI Taxonomy" id="332657"/>
    <lineage>
        <taxon>Bacteria</taxon>
        <taxon>Pseudomonadati</taxon>
        <taxon>Pseudomonadota</taxon>
        <taxon>Betaproteobacteria</taxon>
        <taxon>Burkholderiales</taxon>
        <taxon>Comamonadaceae</taxon>
        <taxon>Polaromonas</taxon>
    </lineage>
</organism>
<dbReference type="Proteomes" id="UP001596270">
    <property type="component" value="Unassembled WGS sequence"/>
</dbReference>
<keyword evidence="2" id="KW-1185">Reference proteome</keyword>
<sequence>MAKTQVPCIAIESCDAGEVRWYIDGKTCQQKFDALVADNTLNQSTITRFELTVDDDLDPDRITRIVDQAMWDMDYVPLQRRQGSEMADNGKPRYQTQQWMRIHSGSLEEGFKQHLIEQEAPQQKAFSDLMERYAGNPVGIECRSASRMAWAFVCPNVQTEYSKMPWRIQSFDENGMVGHECYKTFLDAVESMVGNYPVQDAGALDRVAATPAWTIGLRVQEVRDLLNRGLIGFAEFTNRCREICNVRTGESQYEAF</sequence>
<reference evidence="2" key="1">
    <citation type="journal article" date="2019" name="Int. J. Syst. Evol. Microbiol.">
        <title>The Global Catalogue of Microorganisms (GCM) 10K type strain sequencing project: providing services to taxonomists for standard genome sequencing and annotation.</title>
        <authorList>
            <consortium name="The Broad Institute Genomics Platform"/>
            <consortium name="The Broad Institute Genome Sequencing Center for Infectious Disease"/>
            <person name="Wu L."/>
            <person name="Ma J."/>
        </authorList>
    </citation>
    <scope>NUCLEOTIDE SEQUENCE [LARGE SCALE GENOMIC DNA]</scope>
    <source>
        <strain evidence="2">CCUG 39402</strain>
    </source>
</reference>
<evidence type="ECO:0000313" key="2">
    <source>
        <dbReference type="Proteomes" id="UP001596270"/>
    </source>
</evidence>
<dbReference type="EMBL" id="JBHSRS010000017">
    <property type="protein sequence ID" value="MFC6281181.1"/>
    <property type="molecule type" value="Genomic_DNA"/>
</dbReference>
<evidence type="ECO:0000313" key="1">
    <source>
        <dbReference type="EMBL" id="MFC6281181.1"/>
    </source>
</evidence>
<name>A0ABW1TXJ3_9BURK</name>
<gene>
    <name evidence="1" type="ORF">ACFQND_08070</name>
</gene>